<dbReference type="Proteomes" id="UP000009049">
    <property type="component" value="Chromosome"/>
</dbReference>
<gene>
    <name evidence="2" type="ordered locus">RB2501_11632</name>
</gene>
<dbReference type="Gene3D" id="2.50.20.10">
    <property type="entry name" value="Lipoprotein localisation LolA/LolB/LppX"/>
    <property type="match status" value="1"/>
</dbReference>
<name>A4CMT3_ROBBH</name>
<dbReference type="KEGG" id="rbi:RB2501_11632"/>
<dbReference type="RefSeq" id="WP_015754296.1">
    <property type="nucleotide sequence ID" value="NC_013222.1"/>
</dbReference>
<evidence type="ECO:0000313" key="2">
    <source>
        <dbReference type="EMBL" id="EAR14975.1"/>
    </source>
</evidence>
<dbReference type="HOGENOM" id="CLU_081300_0_0_10"/>
<keyword evidence="3" id="KW-1185">Reference proteome</keyword>
<dbReference type="OrthoDB" id="128937at2"/>
<proteinExistence type="predicted"/>
<accession>A4CMT3</accession>
<evidence type="ECO:0000256" key="1">
    <source>
        <dbReference type="SAM" id="SignalP"/>
    </source>
</evidence>
<feature type="signal peptide" evidence="1">
    <location>
        <begin position="1"/>
        <end position="21"/>
    </location>
</feature>
<organism evidence="2 3">
    <name type="scientific">Robiginitalea biformata (strain ATCC BAA-864 / DSM 15991 / KCTC 12146 / HTCC2501)</name>
    <dbReference type="NCBI Taxonomy" id="313596"/>
    <lineage>
        <taxon>Bacteria</taxon>
        <taxon>Pseudomonadati</taxon>
        <taxon>Bacteroidota</taxon>
        <taxon>Flavobacteriia</taxon>
        <taxon>Flavobacteriales</taxon>
        <taxon>Flavobacteriaceae</taxon>
        <taxon>Robiginitalea</taxon>
    </lineage>
</organism>
<dbReference type="STRING" id="313596.RB2501_11632"/>
<sequence>MKNLRYVLLAILVTAGFQAQAQTADEILDTYFENIGGKENFRNLEGMKITAKVNQQGMEIPLEIYQMADGRQMTVIKFQGQELKQGVFDGETLWGTNFQTMKPEKSDAESTANFKLNTNDFPDSFLDYESKGYTVELVGTETIEGTETYKIKLVREPLTIDGETREDVSFYYFDTENYVPIVMESEVHQGPMKGQTQYITFSDYQEVDGLYFPFSMSQGIKNGQSQPISMDSIELNPEVDAAAFAFPEEMTEAKD</sequence>
<protein>
    <recommendedName>
        <fullName evidence="4">Outer membrane lipoprotein-sorting protein</fullName>
    </recommendedName>
</protein>
<evidence type="ECO:0008006" key="4">
    <source>
        <dbReference type="Google" id="ProtNLM"/>
    </source>
</evidence>
<keyword evidence="1" id="KW-0732">Signal</keyword>
<dbReference type="eggNOG" id="COG2834">
    <property type="taxonomic scope" value="Bacteria"/>
</dbReference>
<dbReference type="EMBL" id="CP001712">
    <property type="protein sequence ID" value="EAR14975.1"/>
    <property type="molecule type" value="Genomic_DNA"/>
</dbReference>
<feature type="chain" id="PRO_5002666583" description="Outer membrane lipoprotein-sorting protein" evidence="1">
    <location>
        <begin position="22"/>
        <end position="255"/>
    </location>
</feature>
<reference evidence="2 3" key="1">
    <citation type="journal article" date="2009" name="J. Bacteriol.">
        <title>Complete genome sequence of Robiginitalea biformata HTCC2501.</title>
        <authorList>
            <person name="Oh H.M."/>
            <person name="Giovannoni S.J."/>
            <person name="Lee K."/>
            <person name="Ferriera S."/>
            <person name="Johnson J."/>
            <person name="Cho J.C."/>
        </authorList>
    </citation>
    <scope>NUCLEOTIDE SEQUENCE [LARGE SCALE GENOMIC DNA]</scope>
    <source>
        <strain evidence="3">ATCC BAA-864 / HTCC2501 / KCTC 12146</strain>
    </source>
</reference>
<evidence type="ECO:0000313" key="3">
    <source>
        <dbReference type="Proteomes" id="UP000009049"/>
    </source>
</evidence>
<dbReference type="AlphaFoldDB" id="A4CMT3"/>